<evidence type="ECO:0000313" key="1">
    <source>
        <dbReference type="EMBL" id="GAF75666.1"/>
    </source>
</evidence>
<feature type="non-terminal residue" evidence="1">
    <location>
        <position position="1"/>
    </location>
</feature>
<accession>X0SKK1</accession>
<dbReference type="SUPFAM" id="SSF55831">
    <property type="entry name" value="Thymidylate synthase/dCMP hydroxymethylase"/>
    <property type="match status" value="1"/>
</dbReference>
<reference evidence="1" key="1">
    <citation type="journal article" date="2014" name="Front. Microbiol.">
        <title>High frequency of phylogenetically diverse reductive dehalogenase-homologous genes in deep subseafloor sedimentary metagenomes.</title>
        <authorList>
            <person name="Kawai M."/>
            <person name="Futagami T."/>
            <person name="Toyoda A."/>
            <person name="Takaki Y."/>
            <person name="Nishi S."/>
            <person name="Hori S."/>
            <person name="Arai W."/>
            <person name="Tsubouchi T."/>
            <person name="Morono Y."/>
            <person name="Uchiyama I."/>
            <person name="Ito T."/>
            <person name="Fujiyama A."/>
            <person name="Inagaki F."/>
            <person name="Takami H."/>
        </authorList>
    </citation>
    <scope>NUCLEOTIDE SEQUENCE</scope>
    <source>
        <strain evidence="1">Expedition CK06-06</strain>
    </source>
</reference>
<protein>
    <submittedName>
        <fullName evidence="1">Uncharacterized protein</fullName>
    </submittedName>
</protein>
<organism evidence="1">
    <name type="scientific">marine sediment metagenome</name>
    <dbReference type="NCBI Taxonomy" id="412755"/>
    <lineage>
        <taxon>unclassified sequences</taxon>
        <taxon>metagenomes</taxon>
        <taxon>ecological metagenomes</taxon>
    </lineage>
</organism>
<dbReference type="EMBL" id="BARS01009507">
    <property type="protein sequence ID" value="GAF75666.1"/>
    <property type="molecule type" value="Genomic_DNA"/>
</dbReference>
<dbReference type="AlphaFoldDB" id="X0SKK1"/>
<dbReference type="InterPro" id="IPR036926">
    <property type="entry name" value="Thymidate_synth/dCMP_Mease_sf"/>
</dbReference>
<comment type="caution">
    <text evidence="1">The sequence shown here is derived from an EMBL/GenBank/DDBJ whole genome shotgun (WGS) entry which is preliminary data.</text>
</comment>
<gene>
    <name evidence="1" type="ORF">S01H1_17873</name>
</gene>
<proteinExistence type="predicted"/>
<sequence length="39" mass="4401">LKEYMAGEIGVDDGEILALSKGLHLYEYSWELARATARM</sequence>
<name>X0SKK1_9ZZZZ</name>